<accession>A0A1H7SG98</accession>
<dbReference type="InterPro" id="IPR016940">
    <property type="entry name" value="ComGC"/>
</dbReference>
<dbReference type="PROSITE" id="PS00409">
    <property type="entry name" value="PROKAR_NTER_METHYL"/>
    <property type="match status" value="1"/>
</dbReference>
<dbReference type="GO" id="GO:0009986">
    <property type="term" value="C:cell surface"/>
    <property type="evidence" value="ECO:0007669"/>
    <property type="project" value="UniProtKB-SubCell"/>
</dbReference>
<dbReference type="InterPro" id="IPR045584">
    <property type="entry name" value="Pilin-like"/>
</dbReference>
<evidence type="ECO:0000256" key="2">
    <source>
        <dbReference type="ARBA" id="ARBA00004241"/>
    </source>
</evidence>
<protein>
    <submittedName>
        <fullName evidence="11">Competence protein ComGC</fullName>
    </submittedName>
</protein>
<evidence type="ECO:0000256" key="4">
    <source>
        <dbReference type="ARBA" id="ARBA00022481"/>
    </source>
</evidence>
<evidence type="ECO:0000313" key="12">
    <source>
        <dbReference type="Proteomes" id="UP000198548"/>
    </source>
</evidence>
<name>A0A1H7SG98_9LACT</name>
<reference evidence="10 13" key="2">
    <citation type="submission" date="2019-07" db="EMBL/GenBank/DDBJ databases">
        <title>Whole genome shotgun sequence of Alkalibacterium putridalgicola NBRC 103243.</title>
        <authorList>
            <person name="Hosoyama A."/>
            <person name="Uohara A."/>
            <person name="Ohji S."/>
            <person name="Ichikawa N."/>
        </authorList>
    </citation>
    <scope>NUCLEOTIDE SEQUENCE [LARGE SCALE GENOMIC DNA]</scope>
    <source>
        <strain evidence="10 13">NBRC 103243</strain>
    </source>
</reference>
<proteinExistence type="inferred from homology"/>
<dbReference type="Gene3D" id="3.30.700.10">
    <property type="entry name" value="Glycoprotein, Type 4 Pilin"/>
    <property type="match status" value="1"/>
</dbReference>
<organism evidence="11 12">
    <name type="scientific">Alkalibacterium putridalgicola</name>
    <dbReference type="NCBI Taxonomy" id="426703"/>
    <lineage>
        <taxon>Bacteria</taxon>
        <taxon>Bacillati</taxon>
        <taxon>Bacillota</taxon>
        <taxon>Bacilli</taxon>
        <taxon>Lactobacillales</taxon>
        <taxon>Carnobacteriaceae</taxon>
        <taxon>Alkalibacterium</taxon>
    </lineage>
</organism>
<dbReference type="GO" id="GO:0015627">
    <property type="term" value="C:type II protein secretion system complex"/>
    <property type="evidence" value="ECO:0007669"/>
    <property type="project" value="InterPro"/>
</dbReference>
<dbReference type="NCBIfam" id="TIGR02532">
    <property type="entry name" value="IV_pilin_GFxxxE"/>
    <property type="match status" value="1"/>
</dbReference>
<keyword evidence="3" id="KW-1003">Cell membrane</keyword>
<dbReference type="NCBIfam" id="NF040999">
    <property type="entry name" value="pilin_ComGC"/>
    <property type="match status" value="1"/>
</dbReference>
<dbReference type="RefSeq" id="WP_091487412.1">
    <property type="nucleotide sequence ID" value="NZ_BJUX01000006.1"/>
</dbReference>
<dbReference type="AlphaFoldDB" id="A0A1H7SG98"/>
<evidence type="ECO:0000256" key="1">
    <source>
        <dbReference type="ARBA" id="ARBA00004162"/>
    </source>
</evidence>
<dbReference type="InterPro" id="IPR012902">
    <property type="entry name" value="N_methyl_site"/>
</dbReference>
<dbReference type="PRINTS" id="PR00813">
    <property type="entry name" value="BCTERIALGSPG"/>
</dbReference>
<dbReference type="Proteomes" id="UP000321425">
    <property type="component" value="Unassembled WGS sequence"/>
</dbReference>
<evidence type="ECO:0000313" key="11">
    <source>
        <dbReference type="EMBL" id="SEL71731.1"/>
    </source>
</evidence>
<dbReference type="Proteomes" id="UP000198548">
    <property type="component" value="Unassembled WGS sequence"/>
</dbReference>
<dbReference type="OrthoDB" id="1798043at2"/>
<dbReference type="EMBL" id="FOBL01000008">
    <property type="protein sequence ID" value="SEL71731.1"/>
    <property type="molecule type" value="Genomic_DNA"/>
</dbReference>
<evidence type="ECO:0000256" key="6">
    <source>
        <dbReference type="ARBA" id="ARBA00022989"/>
    </source>
</evidence>
<dbReference type="GO" id="GO:0005886">
    <property type="term" value="C:plasma membrane"/>
    <property type="evidence" value="ECO:0007669"/>
    <property type="project" value="UniProtKB-SubCell"/>
</dbReference>
<keyword evidence="4" id="KW-0488">Methylation</keyword>
<gene>
    <name evidence="10" type="ORF">APU01nite_07900</name>
    <name evidence="11" type="ORF">SAMN04488100_10837</name>
</gene>
<evidence type="ECO:0000256" key="9">
    <source>
        <dbReference type="ARBA" id="ARBA00043982"/>
    </source>
</evidence>
<dbReference type="EMBL" id="BJUX01000006">
    <property type="protein sequence ID" value="GEK88751.1"/>
    <property type="molecule type" value="Genomic_DNA"/>
</dbReference>
<evidence type="ECO:0000256" key="8">
    <source>
        <dbReference type="ARBA" id="ARBA00023287"/>
    </source>
</evidence>
<comment type="subcellular location">
    <subcellularLocation>
        <location evidence="1">Cell membrane</location>
        <topology evidence="1">Single-pass membrane protein</topology>
    </subcellularLocation>
    <subcellularLocation>
        <location evidence="2">Cell surface</location>
    </subcellularLocation>
</comment>
<keyword evidence="13" id="KW-1185">Reference proteome</keyword>
<comment type="similarity">
    <text evidence="9">Belongs to the ComGC family.</text>
</comment>
<dbReference type="GO" id="GO:0015628">
    <property type="term" value="P:protein secretion by the type II secretion system"/>
    <property type="evidence" value="ECO:0007669"/>
    <property type="project" value="InterPro"/>
</dbReference>
<evidence type="ECO:0000256" key="5">
    <source>
        <dbReference type="ARBA" id="ARBA00022692"/>
    </source>
</evidence>
<keyword evidence="8" id="KW-0178">Competence</keyword>
<keyword evidence="5" id="KW-0812">Transmembrane</keyword>
<evidence type="ECO:0000313" key="10">
    <source>
        <dbReference type="EMBL" id="GEK88751.1"/>
    </source>
</evidence>
<dbReference type="STRING" id="426703.SAMN04488100_10837"/>
<dbReference type="Pfam" id="PF07963">
    <property type="entry name" value="N_methyl"/>
    <property type="match status" value="1"/>
</dbReference>
<evidence type="ECO:0000256" key="7">
    <source>
        <dbReference type="ARBA" id="ARBA00023136"/>
    </source>
</evidence>
<dbReference type="GO" id="GO:0030420">
    <property type="term" value="P:establishment of competence for transformation"/>
    <property type="evidence" value="ECO:0007669"/>
    <property type="project" value="UniProtKB-KW"/>
</dbReference>
<reference evidence="11 12" key="1">
    <citation type="submission" date="2016-10" db="EMBL/GenBank/DDBJ databases">
        <authorList>
            <person name="de Groot N.N."/>
        </authorList>
    </citation>
    <scope>NUCLEOTIDE SEQUENCE [LARGE SCALE GENOMIC DNA]</scope>
    <source>
        <strain evidence="11 12">DSM 19182</strain>
    </source>
</reference>
<keyword evidence="7" id="KW-0472">Membrane</keyword>
<dbReference type="SUPFAM" id="SSF54523">
    <property type="entry name" value="Pili subunits"/>
    <property type="match status" value="1"/>
</dbReference>
<evidence type="ECO:0000256" key="3">
    <source>
        <dbReference type="ARBA" id="ARBA00022475"/>
    </source>
</evidence>
<keyword evidence="6" id="KW-1133">Transmembrane helix</keyword>
<sequence length="111" mass="12219">MKNLNAWIKREEGFTLIEMSLVLFIISALLLLFVPNLSGRQTDAADTGDEAIASVLQSQVDMYKMDKNEAPDSFGTMKTANYLTDKQLTKATEGFDLVNGVVKAKTETSLP</sequence>
<evidence type="ECO:0000313" key="13">
    <source>
        <dbReference type="Proteomes" id="UP000321425"/>
    </source>
</evidence>
<dbReference type="InterPro" id="IPR000983">
    <property type="entry name" value="Bac_GSPG_pilin"/>
</dbReference>